<accession>A0A2M8WS44</accession>
<dbReference type="AlphaFoldDB" id="A0A2M8WS44"/>
<evidence type="ECO:0000256" key="1">
    <source>
        <dbReference type="ARBA" id="ARBA00009209"/>
    </source>
</evidence>
<dbReference type="GO" id="GO:0005975">
    <property type="term" value="P:carbohydrate metabolic process"/>
    <property type="evidence" value="ECO:0007669"/>
    <property type="project" value="InterPro"/>
</dbReference>
<keyword evidence="6" id="KW-1185">Reference proteome</keyword>
<name>A0A2M8WS44_9MICO</name>
<dbReference type="RefSeq" id="WP_100349314.1">
    <property type="nucleotide sequence ID" value="NZ_PGTZ01000007.1"/>
</dbReference>
<dbReference type="PROSITE" id="PS51257">
    <property type="entry name" value="PROKAR_LIPOPROTEIN"/>
    <property type="match status" value="1"/>
</dbReference>
<protein>
    <submittedName>
        <fullName evidence="5">Endoglucanase</fullName>
    </submittedName>
</protein>
<dbReference type="SUPFAM" id="SSF48208">
    <property type="entry name" value="Six-hairpin glycosidases"/>
    <property type="match status" value="1"/>
</dbReference>
<reference evidence="5 6" key="1">
    <citation type="submission" date="2017-11" db="EMBL/GenBank/DDBJ databases">
        <title>Genomic Encyclopedia of Archaeal and Bacterial Type Strains, Phase II (KMG-II): From Individual Species to Whole Genera.</title>
        <authorList>
            <person name="Goeker M."/>
        </authorList>
    </citation>
    <scope>NUCLEOTIDE SEQUENCE [LARGE SCALE GENOMIC DNA]</scope>
    <source>
        <strain evidence="5 6">DSM 22413</strain>
    </source>
</reference>
<dbReference type="Gene3D" id="1.50.10.10">
    <property type="match status" value="1"/>
</dbReference>
<evidence type="ECO:0000313" key="6">
    <source>
        <dbReference type="Proteomes" id="UP000231586"/>
    </source>
</evidence>
<dbReference type="EMBL" id="PGTZ01000007">
    <property type="protein sequence ID" value="PJI93656.1"/>
    <property type="molecule type" value="Genomic_DNA"/>
</dbReference>
<dbReference type="InterPro" id="IPR008928">
    <property type="entry name" value="6-hairpin_glycosidase_sf"/>
</dbReference>
<organism evidence="5 6">
    <name type="scientific">Luteimicrobium subarcticum</name>
    <dbReference type="NCBI Taxonomy" id="620910"/>
    <lineage>
        <taxon>Bacteria</taxon>
        <taxon>Bacillati</taxon>
        <taxon>Actinomycetota</taxon>
        <taxon>Actinomycetes</taxon>
        <taxon>Micrococcales</taxon>
        <taxon>Luteimicrobium</taxon>
    </lineage>
</organism>
<dbReference type="Proteomes" id="UP000231586">
    <property type="component" value="Unassembled WGS sequence"/>
</dbReference>
<dbReference type="Pfam" id="PF01270">
    <property type="entry name" value="Glyco_hydro_8"/>
    <property type="match status" value="1"/>
</dbReference>
<comment type="caution">
    <text evidence="5">The sequence shown here is derived from an EMBL/GenBank/DDBJ whole genome shotgun (WGS) entry which is preliminary data.</text>
</comment>
<gene>
    <name evidence="5" type="ORF">CLV34_1130</name>
</gene>
<sequence length="387" mass="40164">MRPRPTRATVPALGLGVLVGALVGALVSGCSPTPPTAGGGTTTDGSTGSSASSLSTTDASGVPLPSPDPDAGRLGRAFLDRYVDADGRVVRHDQGGDTVSEGQAYALLVAVAVRDRDTFDRVWAWTREHLLRTDGRLAWRWDGAVVGQDSASDADLDTAWALAMAAHAFGSDDDARDAAALGAALLDRATAPLPDGGRVLLAGSQGWMLPATVNPSYFNPRGGAALQSLTGDTRWGEVADGDRAVVRSLLDQVDYPPDWARVAANGTVTPSTWGDAATPAYGLDAARIGARYAQSCAPDDQAVAASLWPRLRALGESPVGSYSVDGKPLVTWTNPLMWTSAAATARAAGDADGFDRLLGAAQRADGYYPTYYGSAWIALTALYTCRA</sequence>
<dbReference type="PRINTS" id="PR00735">
    <property type="entry name" value="GLHYDRLASE8"/>
</dbReference>
<evidence type="ECO:0000313" key="5">
    <source>
        <dbReference type="EMBL" id="PJI93656.1"/>
    </source>
</evidence>
<keyword evidence="2" id="KW-0378">Hydrolase</keyword>
<proteinExistence type="inferred from homology"/>
<evidence type="ECO:0000256" key="3">
    <source>
        <dbReference type="ARBA" id="ARBA00023295"/>
    </source>
</evidence>
<comment type="similarity">
    <text evidence="1">Belongs to the glycosyl hydrolase 8 (cellulase D) family.</text>
</comment>
<feature type="region of interest" description="Disordered" evidence="4">
    <location>
        <begin position="34"/>
        <end position="70"/>
    </location>
</feature>
<feature type="compositionally biased region" description="Low complexity" evidence="4">
    <location>
        <begin position="43"/>
        <end position="61"/>
    </location>
</feature>
<dbReference type="InterPro" id="IPR012341">
    <property type="entry name" value="6hp_glycosidase-like_sf"/>
</dbReference>
<evidence type="ECO:0000256" key="2">
    <source>
        <dbReference type="ARBA" id="ARBA00022801"/>
    </source>
</evidence>
<evidence type="ECO:0000256" key="4">
    <source>
        <dbReference type="SAM" id="MobiDB-lite"/>
    </source>
</evidence>
<dbReference type="GO" id="GO:0004553">
    <property type="term" value="F:hydrolase activity, hydrolyzing O-glycosyl compounds"/>
    <property type="evidence" value="ECO:0007669"/>
    <property type="project" value="InterPro"/>
</dbReference>
<dbReference type="OrthoDB" id="525039at2"/>
<keyword evidence="3" id="KW-0326">Glycosidase</keyword>
<dbReference type="InterPro" id="IPR002037">
    <property type="entry name" value="Glyco_hydro_8"/>
</dbReference>